<dbReference type="PANTHER" id="PTHR42793">
    <property type="entry name" value="COA BINDING DOMAIN CONTAINING PROTEIN"/>
    <property type="match status" value="1"/>
</dbReference>
<dbReference type="InterPro" id="IPR016102">
    <property type="entry name" value="Succinyl-CoA_synth-like"/>
</dbReference>
<evidence type="ECO:0000259" key="1">
    <source>
        <dbReference type="Pfam" id="PF13380"/>
    </source>
</evidence>
<name>A0ABQ8UNM6_9EUKA</name>
<dbReference type="Pfam" id="PF13607">
    <property type="entry name" value="Succ_CoA_lig"/>
    <property type="match status" value="1"/>
</dbReference>
<protein>
    <submittedName>
        <fullName evidence="3">Acyl-CoA synthetase</fullName>
    </submittedName>
</protein>
<dbReference type="Gene3D" id="3.30.1490.20">
    <property type="entry name" value="ATP-grasp fold, A domain"/>
    <property type="match status" value="1"/>
</dbReference>
<dbReference type="SUPFAM" id="SSF52210">
    <property type="entry name" value="Succinyl-CoA synthetase domains"/>
    <property type="match status" value="2"/>
</dbReference>
<feature type="domain" description="CoA-binding" evidence="1">
    <location>
        <begin position="330"/>
        <end position="422"/>
    </location>
</feature>
<dbReference type="Gene3D" id="3.30.470.20">
    <property type="entry name" value="ATP-grasp fold, B domain"/>
    <property type="match status" value="1"/>
</dbReference>
<evidence type="ECO:0000259" key="2">
    <source>
        <dbReference type="Pfam" id="PF13607"/>
    </source>
</evidence>
<organism evidence="3 4">
    <name type="scientific">Paratrimastix pyriformis</name>
    <dbReference type="NCBI Taxonomy" id="342808"/>
    <lineage>
        <taxon>Eukaryota</taxon>
        <taxon>Metamonada</taxon>
        <taxon>Preaxostyla</taxon>
        <taxon>Paratrimastigidae</taxon>
        <taxon>Paratrimastix</taxon>
    </lineage>
</organism>
<dbReference type="SUPFAM" id="SSF56059">
    <property type="entry name" value="Glutathione synthetase ATP-binding domain-like"/>
    <property type="match status" value="1"/>
</dbReference>
<evidence type="ECO:0000313" key="3">
    <source>
        <dbReference type="EMBL" id="KAJ4459616.1"/>
    </source>
</evidence>
<dbReference type="PANTHER" id="PTHR42793:SF1">
    <property type="entry name" value="PEPTIDYL-LYSINE N-ACETYLTRANSFERASE PATZ"/>
    <property type="match status" value="1"/>
</dbReference>
<proteinExistence type="predicted"/>
<dbReference type="Gene3D" id="3.40.50.720">
    <property type="entry name" value="NAD(P)-binding Rossmann-like Domain"/>
    <property type="match status" value="1"/>
</dbReference>
<dbReference type="InterPro" id="IPR036291">
    <property type="entry name" value="NAD(P)-bd_dom_sf"/>
</dbReference>
<reference evidence="3" key="1">
    <citation type="journal article" date="2022" name="bioRxiv">
        <title>Genomics of Preaxostyla Flagellates Illuminates Evolutionary Transitions and the Path Towards Mitochondrial Loss.</title>
        <authorList>
            <person name="Novak L.V.F."/>
            <person name="Treitli S.C."/>
            <person name="Pyrih J."/>
            <person name="Halakuc P."/>
            <person name="Pipaliya S.V."/>
            <person name="Vacek V."/>
            <person name="Brzon O."/>
            <person name="Soukal P."/>
            <person name="Eme L."/>
            <person name="Dacks J.B."/>
            <person name="Karnkowska A."/>
            <person name="Elias M."/>
            <person name="Hampl V."/>
        </authorList>
    </citation>
    <scope>NUCLEOTIDE SEQUENCE</scope>
    <source>
        <strain evidence="3">RCP-MX</strain>
    </source>
</reference>
<dbReference type="Gene3D" id="3.40.50.261">
    <property type="entry name" value="Succinyl-CoA synthetase domains"/>
    <property type="match status" value="2"/>
</dbReference>
<comment type="caution">
    <text evidence="3">The sequence shown here is derived from an EMBL/GenBank/DDBJ whole genome shotgun (WGS) entry which is preliminary data.</text>
</comment>
<dbReference type="Pfam" id="PF13380">
    <property type="entry name" value="CoA_binding_2"/>
    <property type="match status" value="1"/>
</dbReference>
<evidence type="ECO:0000313" key="4">
    <source>
        <dbReference type="Proteomes" id="UP001141327"/>
    </source>
</evidence>
<dbReference type="Proteomes" id="UP001141327">
    <property type="component" value="Unassembled WGS sequence"/>
</dbReference>
<dbReference type="InterPro" id="IPR013815">
    <property type="entry name" value="ATP_grasp_subdomain_1"/>
</dbReference>
<gene>
    <name evidence="3" type="ORF">PAPYR_4350</name>
</gene>
<accession>A0ABQ8UNM6</accession>
<keyword evidence="4" id="KW-1185">Reference proteome</keyword>
<dbReference type="SUPFAM" id="SSF51735">
    <property type="entry name" value="NAD(P)-binding Rossmann-fold domains"/>
    <property type="match status" value="1"/>
</dbReference>
<dbReference type="InterPro" id="IPR003781">
    <property type="entry name" value="CoA-bd"/>
</dbReference>
<dbReference type="InterPro" id="IPR032875">
    <property type="entry name" value="Succ_CoA_lig_flav_dom"/>
</dbReference>
<feature type="domain" description="Succinyl-CoA synthetase-like flavodoxin" evidence="2">
    <location>
        <begin position="479"/>
        <end position="619"/>
    </location>
</feature>
<dbReference type="Pfam" id="PF13549">
    <property type="entry name" value="ATP-grasp_5"/>
    <property type="match status" value="1"/>
</dbReference>
<dbReference type="EMBL" id="JAPMOS010000018">
    <property type="protein sequence ID" value="KAJ4459616.1"/>
    <property type="molecule type" value="Genomic_DNA"/>
</dbReference>
<sequence length="818" mass="87905">MDFSRFLTPPAGITAEQVAELERILGQRDHATALDEHEVYRILATLGVPAPPHRFIPVADLPRLAELLPHCEKLVAKIVVTGITHKTDVKGVAFNVTSVERAREVYLDFQSRFPAAKFQGVLFVEQLPLKGELGDEILLSMYQDADFGPMIALGFGGVLVEELKRIMRPNRAQIFLPACMDLDENRALLAQLPLVRMIEGKVRGGKAKAELSTLVSALKKLQWAAVYFSRYNPHARVIIEELEVNPATVHQGALAALDGVLRTRAVAAADYVAPPKPLHKITRLLAPRSVAIAGASGKARQAPGRLLPIPARSLPTHSFAHAILTRPGPRAHSPCNVIARKFASSANPPAMWVLHPAEATIEGIPCVPSLAALREARHNEPVDLLLIGVRASAAAQMCEECFATHAAETILIITAGFAETAAGAHIQHDLEAKLHALDAQPALRPVINGPNTLGCICQGYSNTIFTPEYKSSATDKGHSNCALISQSGAQVITRVSDLADLVRPKVVVSVGNQMDLSVCDFLEQCLDAHQEPQFSDIDLYALYIEGLNPGDGARLMALTRRAAALHKVVCIYKTGRTEAGRDAAKGHTASMAGDYDMFSFLLRSAGALLAESFDEFEQMMLLGTHAPSLARLGAAEGPLTVGIMTNAGFEKCAMADHLFAGHTRALTLPQWGPETAAKINGCLEKAGMKGLIDISPVLDVTPMLNDVLFTTVMEIVLQDPTVDMGLFSCVPEAITLNLLPPGEGHTENALAPGGFVERVVALARRYPAKPFVMVLESGAKYDRTVAALMAGGVMCFRRADAAARALAKMAQALKKEVL</sequence>